<dbReference type="PANTHER" id="PTHR21705">
    <property type="entry name" value="RAI16 PROTEIN-RELATED"/>
    <property type="match status" value="1"/>
</dbReference>
<dbReference type="Pfam" id="PF19311">
    <property type="entry name" value="KELAA"/>
    <property type="match status" value="1"/>
</dbReference>
<keyword evidence="2" id="KW-0175">Coiled coil</keyword>
<dbReference type="Proteomes" id="UP000663845">
    <property type="component" value="Unassembled WGS sequence"/>
</dbReference>
<evidence type="ECO:0000259" key="4">
    <source>
        <dbReference type="Pfam" id="PF19314"/>
    </source>
</evidence>
<feature type="domain" description="FHF complex subunit HOOK-interacting protein C-terminal" evidence="4">
    <location>
        <begin position="1255"/>
        <end position="1346"/>
    </location>
</feature>
<feature type="compositionally biased region" description="Polar residues" evidence="3">
    <location>
        <begin position="908"/>
        <end position="927"/>
    </location>
</feature>
<dbReference type="Pfam" id="PF19314">
    <property type="entry name" value="DUF5917"/>
    <property type="match status" value="1"/>
</dbReference>
<comment type="caution">
    <text evidence="5">The sequence shown here is derived from an EMBL/GenBank/DDBJ whole genome shotgun (WGS) entry which is preliminary data.</text>
</comment>
<evidence type="ECO:0000313" key="5">
    <source>
        <dbReference type="EMBL" id="CAF1293998.1"/>
    </source>
</evidence>
<name>A0A815D7E6_9BILA</name>
<dbReference type="InterPro" id="IPR043136">
    <property type="entry name" value="B30.2/SPRY_sf"/>
</dbReference>
<evidence type="ECO:0000256" key="3">
    <source>
        <dbReference type="SAM" id="MobiDB-lite"/>
    </source>
</evidence>
<feature type="coiled-coil region" evidence="2">
    <location>
        <begin position="1048"/>
        <end position="1090"/>
    </location>
</feature>
<sequence>MSSLLTRKVCSTTSSCKQMAATNCEGCSQAFCTKHFIDHRRLLGEEMDLVINEQNNFRQIFDQQQTEFELHPFVKTIDEWEKESTMKIQQKAKDLRSELLKLVTTRKDEFLKKLQQLSGELRESRENDNFIEMDLQQWKNNLEDLKAKLDSTSIFSLEQHEDSPIVPNISVILTMEDESFEHVFDDIVQITQNGKAAIHDKSCTYTEIRGKNEYISGRHKIRLRVEQSADSWMFFGINTKTTPLQKQSCNSKSVYGWTNNNYFWLNGECQPNRSVARIEMKTNDAISLIFDCDQRKISMINERTNAKYDLVVNIDHCPFPWQLHVNLCLGTNAMTLQWKRHRSTESLDDEISVELAVLRQHWKQILQIFQKALVDQDDISCVLSHFQHAVTLLTDEVASQDEPGPIILYFVNEAILDTFFVWSLSCPEYASELKYHQLRCFEFLLSRTQQELLFHKQIFKPLLNLLRSCESSSSLELIEKHMIVVLNQVCVSITKTPDLLEFCFDISAEHGPSRFIIFSLLIPFVHRDGLAGQQARDALLLIMQLSNRNSHIARHIVESQQARDALLLIMQLSNRNSHIARHIVESTNFCPILATGLSALYSDLPHRLVTNNDEWFILTKKEWSECPALVQFMNSLQFSNDVIQIAHPTIGHHLIQYIYHGFLVPVLGPSIHQDLHEIPLKFSDLQHFSNTMDEVIAATAYLDLFLRTIHEPALLKVFLKFILCARIDEMSLLDTLIQRINFNTKLGLVSLGLFYTLINLNCEDIMYRLIFMYLIPCRHVMCSQRRHITDVEIYGKNAERFLSLRPTLSKDSNENSQSKQVRVSFNQINDSSNTIERYECTFGAYLEDAHFSIVRCRVACRCWTAPYDGENPSPDTVIGDADLISLTSSLSSLNIDNNNSSKKSDLTPNNSTNPKQSTKNVTASNDSGIHEDGLDTNSQTEILPIITKSITDDFQLPSWLANGEPIPDELLAKRSLNTYSTYRHLDDDDDDDDEIDPYQPSSFYGFSFIDLPGTEDTWSIRSSNTPSVTNAIIRDEIKTCVDTLNTCLDQFREMNEHLDNNTNEINEEINEDIEILLNELIDQIENSFEKEEILTNTNDFSTVNTILLDYNLLNELFTKKLTFNEYLLLLDRLIDNNILKLSSKTGDELSNEIIHLADEIESYRTMISTDNTNDIDQNLISISLDNQYHQQLLSNTQSNYSVISFLQQSTSMDMSLLCANEFSSQIQSSLFTSTVQQQQQQQQATAATGKMADVGPFLRTIFSKLENMLQNSLHVNLLLTGIIARLAQYSQPLLRSLLLNHSLVLETNVKSLFQILSNLKSKLETISQTFNDFNYLVELAHGTLYQRENTAKEFDEMQRRARSPSRTRSKSIEPDKVERSSKRSRILDFFRGRGRPTEQVDHNSNGHDQSHLSFIDKTSMKFINIRDHNQTIPINEWDDPKTRNIAYCAVIFNEFLKELAAITLEHSVQQFDDDQIFDDISPISLML</sequence>
<dbReference type="PANTHER" id="PTHR21705:SF11">
    <property type="entry name" value="FHIP FAMILY PROTEIN CG3558"/>
    <property type="match status" value="1"/>
</dbReference>
<comment type="similarity">
    <text evidence="1">Belongs to the FHIP family.</text>
</comment>
<organism evidence="5 6">
    <name type="scientific">Adineta steineri</name>
    <dbReference type="NCBI Taxonomy" id="433720"/>
    <lineage>
        <taxon>Eukaryota</taxon>
        <taxon>Metazoa</taxon>
        <taxon>Spiralia</taxon>
        <taxon>Gnathifera</taxon>
        <taxon>Rotifera</taxon>
        <taxon>Eurotatoria</taxon>
        <taxon>Bdelloidea</taxon>
        <taxon>Adinetida</taxon>
        <taxon>Adinetidae</taxon>
        <taxon>Adineta</taxon>
    </lineage>
</organism>
<feature type="compositionally biased region" description="Basic and acidic residues" evidence="3">
    <location>
        <begin position="1370"/>
        <end position="1380"/>
    </location>
</feature>
<reference evidence="5" key="1">
    <citation type="submission" date="2021-02" db="EMBL/GenBank/DDBJ databases">
        <authorList>
            <person name="Nowell W R."/>
        </authorList>
    </citation>
    <scope>NUCLEOTIDE SEQUENCE</scope>
</reference>
<dbReference type="Gene3D" id="2.60.120.920">
    <property type="match status" value="1"/>
</dbReference>
<evidence type="ECO:0000313" key="6">
    <source>
        <dbReference type="Proteomes" id="UP000663845"/>
    </source>
</evidence>
<evidence type="ECO:0000256" key="1">
    <source>
        <dbReference type="ARBA" id="ARBA00024336"/>
    </source>
</evidence>
<accession>A0A815D7E6</accession>
<dbReference type="EMBL" id="CAJNOG010000554">
    <property type="protein sequence ID" value="CAF1293998.1"/>
    <property type="molecule type" value="Genomic_DNA"/>
</dbReference>
<evidence type="ECO:0000256" key="2">
    <source>
        <dbReference type="SAM" id="Coils"/>
    </source>
</evidence>
<dbReference type="InterPro" id="IPR045669">
    <property type="entry name" value="FHIP_C"/>
</dbReference>
<dbReference type="Pfam" id="PF10257">
    <property type="entry name" value="RAI16-like"/>
    <property type="match status" value="2"/>
</dbReference>
<gene>
    <name evidence="5" type="ORF">JYZ213_LOCUS31934</name>
</gene>
<protein>
    <recommendedName>
        <fullName evidence="4">FHF complex subunit HOOK-interacting protein C-terminal domain-containing protein</fullName>
    </recommendedName>
</protein>
<feature type="compositionally biased region" description="Basic residues" evidence="3">
    <location>
        <begin position="1360"/>
        <end position="1369"/>
    </location>
</feature>
<feature type="region of interest" description="Disordered" evidence="3">
    <location>
        <begin position="1351"/>
        <end position="1380"/>
    </location>
</feature>
<feature type="region of interest" description="Disordered" evidence="3">
    <location>
        <begin position="895"/>
        <end position="935"/>
    </location>
</feature>
<dbReference type="InterPro" id="IPR019384">
    <property type="entry name" value="FHIP"/>
</dbReference>
<proteinExistence type="inferred from homology"/>
<dbReference type="InterPro" id="IPR045668">
    <property type="entry name" value="FHIP_KELAA_motif"/>
</dbReference>
<feature type="coiled-coil region" evidence="2">
    <location>
        <begin position="107"/>
        <end position="148"/>
    </location>
</feature>